<feature type="domain" description="SIS" evidence="5">
    <location>
        <begin position="219"/>
        <end position="368"/>
    </location>
</feature>
<comment type="caution">
    <text evidence="6">The sequence shown here is derived from an EMBL/GenBank/DDBJ whole genome shotgun (WGS) entry which is preliminary data.</text>
</comment>
<dbReference type="Pfam" id="PF01380">
    <property type="entry name" value="SIS"/>
    <property type="match status" value="1"/>
</dbReference>
<dbReference type="InterPro" id="IPR035464">
    <property type="entry name" value="SIS_AgaS"/>
</dbReference>
<sequence length="391" mass="41266">MTLLNLDPADLDRRGAPHTAHEIAQQPAVWQAVHALVQARRPALDAFLQPLLARPDLRIVLTGAGSSAFIGQCLTPALLQQLGARPGIRVEAVATTDIVSNPAQCLQPGVPTLLVSFARSGNSPESLAAVELADAIVQDCHHLAVTCAAEGTLARRLGERERAHVLLLPDETHDRAFAMTSSFTGMLLAAAWAFGLALPPVAALGAATRHLLASEAGRLTALSEQPFERVVVLGSNGLQGLAREAALKILELTDGRLVALADSPLGFRHGPKTVLNDRTLVLILLSNDRYTRRYDLDLLRELRRQGRGRIVALSAAALDGEEALAQDDVLLDLPADAPDLGLAPVALVFGQCLALLASLKLGITPDNPSASGTVTRVVSGVIIHPLEQPSA</sequence>
<dbReference type="EMBL" id="NIOF01000009">
    <property type="protein sequence ID" value="OWQ87546.1"/>
    <property type="molecule type" value="Genomic_DNA"/>
</dbReference>
<evidence type="ECO:0000256" key="3">
    <source>
        <dbReference type="ARBA" id="ARBA00022801"/>
    </source>
</evidence>
<evidence type="ECO:0000259" key="5">
    <source>
        <dbReference type="PROSITE" id="PS51464"/>
    </source>
</evidence>
<dbReference type="SUPFAM" id="SSF53697">
    <property type="entry name" value="SIS domain"/>
    <property type="match status" value="1"/>
</dbReference>
<evidence type="ECO:0000313" key="7">
    <source>
        <dbReference type="Proteomes" id="UP000197468"/>
    </source>
</evidence>
<accession>A0A246J4M8</accession>
<dbReference type="InterPro" id="IPR001347">
    <property type="entry name" value="SIS_dom"/>
</dbReference>
<dbReference type="PANTHER" id="PTHR32502:SF3">
    <property type="entry name" value="D-GALACTOSAMINE-6-PHOSPHATE DEAMINASE AGAS-RELATED"/>
    <property type="match status" value="1"/>
</dbReference>
<dbReference type="PROSITE" id="PS51464">
    <property type="entry name" value="SIS"/>
    <property type="match status" value="2"/>
</dbReference>
<dbReference type="GO" id="GO:0016853">
    <property type="term" value="F:isomerase activity"/>
    <property type="evidence" value="ECO:0007669"/>
    <property type="project" value="UniProtKB-KW"/>
</dbReference>
<protein>
    <submittedName>
        <fullName evidence="6">Tagatose-6-phosphate ketose isomerase</fullName>
    </submittedName>
</protein>
<dbReference type="InterPro" id="IPR050303">
    <property type="entry name" value="GatZ_KbaZ_carbometab"/>
</dbReference>
<evidence type="ECO:0000256" key="2">
    <source>
        <dbReference type="ARBA" id="ARBA00022737"/>
    </source>
</evidence>
<keyword evidence="3" id="KW-0378">Hydrolase</keyword>
<dbReference type="GO" id="GO:0016787">
    <property type="term" value="F:hydrolase activity"/>
    <property type="evidence" value="ECO:0007669"/>
    <property type="project" value="UniProtKB-KW"/>
</dbReference>
<reference evidence="6 7" key="1">
    <citation type="journal article" date="2008" name="Int. J. Syst. Evol. Microbiol.">
        <title>Description of Roseateles aquatilis sp. nov. and Roseateles terrae sp. nov., in the class Betaproteobacteria, and emended description of the genus Roseateles.</title>
        <authorList>
            <person name="Gomila M."/>
            <person name="Bowien B."/>
            <person name="Falsen E."/>
            <person name="Moore E.R."/>
            <person name="Lalucat J."/>
        </authorList>
    </citation>
    <scope>NUCLEOTIDE SEQUENCE [LARGE SCALE GENOMIC DNA]</scope>
    <source>
        <strain evidence="6 7">CCUG 48205</strain>
    </source>
</reference>
<evidence type="ECO:0000256" key="1">
    <source>
        <dbReference type="ARBA" id="ARBA00007748"/>
    </source>
</evidence>
<gene>
    <name evidence="6" type="ORF">CDN99_18285</name>
</gene>
<dbReference type="GO" id="GO:0005886">
    <property type="term" value="C:plasma membrane"/>
    <property type="evidence" value="ECO:0007669"/>
    <property type="project" value="TreeGrafter"/>
</dbReference>
<name>A0A246J4M8_9BURK</name>
<dbReference type="CDD" id="cd05010">
    <property type="entry name" value="SIS_AgaS_like"/>
    <property type="match status" value="1"/>
</dbReference>
<evidence type="ECO:0000256" key="4">
    <source>
        <dbReference type="ARBA" id="ARBA00029292"/>
    </source>
</evidence>
<keyword evidence="7" id="KW-1185">Reference proteome</keyword>
<dbReference type="GO" id="GO:0097367">
    <property type="term" value="F:carbohydrate derivative binding"/>
    <property type="evidence" value="ECO:0007669"/>
    <property type="project" value="InterPro"/>
</dbReference>
<dbReference type="InterPro" id="IPR046348">
    <property type="entry name" value="SIS_dom_sf"/>
</dbReference>
<organism evidence="6 7">
    <name type="scientific">Roseateles aquatilis</name>
    <dbReference type="NCBI Taxonomy" id="431061"/>
    <lineage>
        <taxon>Bacteria</taxon>
        <taxon>Pseudomonadati</taxon>
        <taxon>Pseudomonadota</taxon>
        <taxon>Betaproteobacteria</taxon>
        <taxon>Burkholderiales</taxon>
        <taxon>Sphaerotilaceae</taxon>
        <taxon>Roseateles</taxon>
    </lineage>
</organism>
<evidence type="ECO:0000313" key="6">
    <source>
        <dbReference type="EMBL" id="OWQ87546.1"/>
    </source>
</evidence>
<dbReference type="OrthoDB" id="9779207at2"/>
<dbReference type="RefSeq" id="WP_088386328.1">
    <property type="nucleotide sequence ID" value="NZ_NIOF01000009.1"/>
</dbReference>
<dbReference type="AlphaFoldDB" id="A0A246J4M8"/>
<comment type="similarity">
    <text evidence="1">Belongs to the SIS family. AgaS subfamily.</text>
</comment>
<dbReference type="GO" id="GO:1901135">
    <property type="term" value="P:carbohydrate derivative metabolic process"/>
    <property type="evidence" value="ECO:0007669"/>
    <property type="project" value="InterPro"/>
</dbReference>
<dbReference type="Gene3D" id="3.40.50.10490">
    <property type="entry name" value="Glucose-6-phosphate isomerase like protein, domain 1"/>
    <property type="match status" value="2"/>
</dbReference>
<dbReference type="InterPro" id="IPR035466">
    <property type="entry name" value="GlmS/AgaS_SIS"/>
</dbReference>
<keyword evidence="6" id="KW-0413">Isomerase</keyword>
<proteinExistence type="inferred from homology"/>
<feature type="domain" description="SIS" evidence="5">
    <location>
        <begin position="48"/>
        <end position="203"/>
    </location>
</feature>
<keyword evidence="2" id="KW-0677">Repeat</keyword>
<dbReference type="PANTHER" id="PTHR32502">
    <property type="entry name" value="N-ACETYLGALACTOSAMINE PERMEASE II COMPONENT-RELATED"/>
    <property type="match status" value="1"/>
</dbReference>
<dbReference type="CDD" id="cd05008">
    <property type="entry name" value="SIS_GlmS_GlmD_1"/>
    <property type="match status" value="1"/>
</dbReference>
<dbReference type="Proteomes" id="UP000197468">
    <property type="component" value="Unassembled WGS sequence"/>
</dbReference>
<comment type="catalytic activity">
    <reaction evidence="4">
        <text>D-galactosamine 6-phosphate + H2O = D-tagatopyranose 1-phosphate + NH4(+)</text>
        <dbReference type="Rhea" id="RHEA:47680"/>
        <dbReference type="ChEBI" id="CHEBI:15377"/>
        <dbReference type="ChEBI" id="CHEBI:28938"/>
        <dbReference type="ChEBI" id="CHEBI:71674"/>
        <dbReference type="ChEBI" id="CHEBI:138150"/>
    </reaction>
</comment>
<dbReference type="GO" id="GO:0009401">
    <property type="term" value="P:phosphoenolpyruvate-dependent sugar phosphotransferase system"/>
    <property type="evidence" value="ECO:0007669"/>
    <property type="project" value="TreeGrafter"/>
</dbReference>